<evidence type="ECO:0000313" key="1">
    <source>
        <dbReference type="EMBL" id="EPE24691.1"/>
    </source>
</evidence>
<gene>
    <name evidence="1" type="ORF">GLAREA_08544</name>
</gene>
<dbReference type="OrthoDB" id="5372935at2759"/>
<dbReference type="STRING" id="1116229.S3CXX7"/>
<proteinExistence type="predicted"/>
<sequence length="51" mass="5527">MVGLGEVVNRYSKVIGWGPERGWSKEVDQVLLDAVLIHGAGRLTKSAMVFG</sequence>
<dbReference type="KEGG" id="glz:GLAREA_08544"/>
<dbReference type="AlphaFoldDB" id="S3CXX7"/>
<dbReference type="Proteomes" id="UP000016922">
    <property type="component" value="Unassembled WGS sequence"/>
</dbReference>
<keyword evidence="2" id="KW-1185">Reference proteome</keyword>
<dbReference type="EMBL" id="KE145373">
    <property type="protein sequence ID" value="EPE24691.1"/>
    <property type="molecule type" value="Genomic_DNA"/>
</dbReference>
<protein>
    <submittedName>
        <fullName evidence="1">Uncharacterized protein</fullName>
    </submittedName>
</protein>
<dbReference type="HOGENOM" id="CLU_3106524_0_0_1"/>
<dbReference type="GeneID" id="19467592"/>
<accession>S3CXX7</accession>
<organism evidence="1 2">
    <name type="scientific">Glarea lozoyensis (strain ATCC 20868 / MF5171)</name>
    <dbReference type="NCBI Taxonomy" id="1116229"/>
    <lineage>
        <taxon>Eukaryota</taxon>
        <taxon>Fungi</taxon>
        <taxon>Dikarya</taxon>
        <taxon>Ascomycota</taxon>
        <taxon>Pezizomycotina</taxon>
        <taxon>Leotiomycetes</taxon>
        <taxon>Helotiales</taxon>
        <taxon>Helotiaceae</taxon>
        <taxon>Glarea</taxon>
    </lineage>
</organism>
<name>S3CXX7_GLAL2</name>
<dbReference type="RefSeq" id="XP_008088779.1">
    <property type="nucleotide sequence ID" value="XM_008090588.1"/>
</dbReference>
<reference evidence="1 2" key="1">
    <citation type="journal article" date="2013" name="BMC Genomics">
        <title>Genomics-driven discovery of the pneumocandin biosynthetic gene cluster in the fungus Glarea lozoyensis.</title>
        <authorList>
            <person name="Chen L."/>
            <person name="Yue Q."/>
            <person name="Zhang X."/>
            <person name="Xiang M."/>
            <person name="Wang C."/>
            <person name="Li S."/>
            <person name="Che Y."/>
            <person name="Ortiz-Lopez F.J."/>
            <person name="Bills G.F."/>
            <person name="Liu X."/>
            <person name="An Z."/>
        </authorList>
    </citation>
    <scope>NUCLEOTIDE SEQUENCE [LARGE SCALE GENOMIC DNA]</scope>
    <source>
        <strain evidence="2">ATCC 20868 / MF5171</strain>
    </source>
</reference>
<evidence type="ECO:0000313" key="2">
    <source>
        <dbReference type="Proteomes" id="UP000016922"/>
    </source>
</evidence>